<name>S9VWM1_SCHCR</name>
<dbReference type="InterPro" id="IPR013894">
    <property type="entry name" value="RMI1_OB"/>
</dbReference>
<organism evidence="5 6">
    <name type="scientific">Schizosaccharomyces cryophilus (strain OY26 / ATCC MYA-4695 / CBS 11777 / NBRC 106824 / NRRL Y48691)</name>
    <name type="common">Fission yeast</name>
    <dbReference type="NCBI Taxonomy" id="653667"/>
    <lineage>
        <taxon>Eukaryota</taxon>
        <taxon>Fungi</taxon>
        <taxon>Dikarya</taxon>
        <taxon>Ascomycota</taxon>
        <taxon>Taphrinomycotina</taxon>
        <taxon>Schizosaccharomycetes</taxon>
        <taxon>Schizosaccharomycetales</taxon>
        <taxon>Schizosaccharomycetaceae</taxon>
        <taxon>Schizosaccharomyces</taxon>
    </lineage>
</organism>
<evidence type="ECO:0000259" key="4">
    <source>
        <dbReference type="Pfam" id="PF21000"/>
    </source>
</evidence>
<feature type="domain" description="RMI1 N-terminal" evidence="4">
    <location>
        <begin position="10"/>
        <end position="57"/>
    </location>
</feature>
<dbReference type="OrthoDB" id="10248838at2759"/>
<feature type="domain" description="RecQ mediated genome instability protein 1 OB-fold" evidence="3">
    <location>
        <begin position="65"/>
        <end position="219"/>
    </location>
</feature>
<dbReference type="GO" id="GO:0016604">
    <property type="term" value="C:nuclear body"/>
    <property type="evidence" value="ECO:0007669"/>
    <property type="project" value="TreeGrafter"/>
</dbReference>
<dbReference type="InterPro" id="IPR049363">
    <property type="entry name" value="RMI1_N"/>
</dbReference>
<dbReference type="RefSeq" id="XP_013023436.1">
    <property type="nucleotide sequence ID" value="XM_013167982.1"/>
</dbReference>
<dbReference type="GO" id="GO:0031422">
    <property type="term" value="C:RecQ family helicase-topoisomerase III complex"/>
    <property type="evidence" value="ECO:0007669"/>
    <property type="project" value="EnsemblFungi"/>
</dbReference>
<dbReference type="GO" id="GO:0000712">
    <property type="term" value="P:resolution of meiotic recombination intermediates"/>
    <property type="evidence" value="ECO:0007669"/>
    <property type="project" value="TreeGrafter"/>
</dbReference>
<dbReference type="AlphaFoldDB" id="S9VWM1"/>
<dbReference type="eggNOG" id="KOG3683">
    <property type="taxonomic scope" value="Eukaryota"/>
</dbReference>
<dbReference type="InterPro" id="IPR042470">
    <property type="entry name" value="RMI1_N_C_sf"/>
</dbReference>
<dbReference type="Pfam" id="PF21000">
    <property type="entry name" value="RMI1_N_N"/>
    <property type="match status" value="1"/>
</dbReference>
<dbReference type="PANTHER" id="PTHR14790:SF15">
    <property type="entry name" value="RECQ-MEDIATED GENOME INSTABILITY PROTEIN 1"/>
    <property type="match status" value="1"/>
</dbReference>
<comment type="similarity">
    <text evidence="1">Belongs to the RMI1 family.</text>
</comment>
<sequence>MTNTLLLRELEQRGIPLQDSWLLLVVNHLVHQRKYVRENITAELVLPFFVASDIRASTSSAGAAPYAISDQHNITLSKPLLVQVVRIREIGKSIVSQLEYLNQLEERKKLKGQQIIRQVDEDDQEDKEGDDSGIAEAQEAIFDGKGFKCMCRLVLEDANGQRFYGMEWKPIPGIQLDTDLGTKLIIQNAQIKRGTLLLTSENTKILGGKVDEWNHEYFPNKLMEELKEELETNKRKA</sequence>
<dbReference type="SMART" id="SM01161">
    <property type="entry name" value="DUF1767"/>
    <property type="match status" value="1"/>
</dbReference>
<protein>
    <recommendedName>
        <fullName evidence="2">RecQ-mediated genome instability protein 1</fullName>
    </recommendedName>
</protein>
<dbReference type="EMBL" id="KE546990">
    <property type="protein sequence ID" value="EPY52053.1"/>
    <property type="molecule type" value="Genomic_DNA"/>
</dbReference>
<dbReference type="PANTHER" id="PTHR14790">
    <property type="entry name" value="RECQ-MEDIATED GENOME INSTABILITY PROTEIN 1 RMI1"/>
    <property type="match status" value="1"/>
</dbReference>
<dbReference type="GO" id="GO:0000724">
    <property type="term" value="P:double-strand break repair via homologous recombination"/>
    <property type="evidence" value="ECO:0007669"/>
    <property type="project" value="TreeGrafter"/>
</dbReference>
<dbReference type="GeneID" id="25034805"/>
<dbReference type="Pfam" id="PF08585">
    <property type="entry name" value="RMI1_N_C"/>
    <property type="match status" value="1"/>
</dbReference>
<dbReference type="Gene3D" id="2.40.50.770">
    <property type="entry name" value="RecQ-mediated genome instability protein Rmi1, C-terminal domain"/>
    <property type="match status" value="1"/>
</dbReference>
<gene>
    <name evidence="5" type="ORF">SPOG_00473</name>
</gene>
<accession>S9VWM1</accession>
<dbReference type="OMA" id="MTSPDQI"/>
<evidence type="ECO:0000259" key="3">
    <source>
        <dbReference type="Pfam" id="PF08585"/>
    </source>
</evidence>
<evidence type="ECO:0000256" key="1">
    <source>
        <dbReference type="ARBA" id="ARBA00006395"/>
    </source>
</evidence>
<dbReference type="Proteomes" id="UP000015464">
    <property type="component" value="Unassembled WGS sequence"/>
</dbReference>
<reference evidence="5 6" key="1">
    <citation type="journal article" date="2011" name="Science">
        <title>Comparative functional genomics of the fission yeasts.</title>
        <authorList>
            <person name="Rhind N."/>
            <person name="Chen Z."/>
            <person name="Yassour M."/>
            <person name="Thompson D.A."/>
            <person name="Haas B.J."/>
            <person name="Habib N."/>
            <person name="Wapinski I."/>
            <person name="Roy S."/>
            <person name="Lin M.F."/>
            <person name="Heiman D.I."/>
            <person name="Young S.K."/>
            <person name="Furuya K."/>
            <person name="Guo Y."/>
            <person name="Pidoux A."/>
            <person name="Chen H.M."/>
            <person name="Robbertse B."/>
            <person name="Goldberg J.M."/>
            <person name="Aoki K."/>
            <person name="Bayne E.H."/>
            <person name="Berlin A.M."/>
            <person name="Desjardins C.A."/>
            <person name="Dobbs E."/>
            <person name="Dukaj L."/>
            <person name="Fan L."/>
            <person name="FitzGerald M.G."/>
            <person name="French C."/>
            <person name="Gujja S."/>
            <person name="Hansen K."/>
            <person name="Keifenheim D."/>
            <person name="Levin J.Z."/>
            <person name="Mosher R.A."/>
            <person name="Mueller C.A."/>
            <person name="Pfiffner J."/>
            <person name="Priest M."/>
            <person name="Russ C."/>
            <person name="Smialowska A."/>
            <person name="Swoboda P."/>
            <person name="Sykes S.M."/>
            <person name="Vaughn M."/>
            <person name="Vengrova S."/>
            <person name="Yoder R."/>
            <person name="Zeng Q."/>
            <person name="Allshire R."/>
            <person name="Baulcombe D."/>
            <person name="Birren B.W."/>
            <person name="Brown W."/>
            <person name="Ekwall K."/>
            <person name="Kellis M."/>
            <person name="Leatherwood J."/>
            <person name="Levin H."/>
            <person name="Margalit H."/>
            <person name="Martienssen R."/>
            <person name="Nieduszynski C.A."/>
            <person name="Spatafora J.W."/>
            <person name="Friedman N."/>
            <person name="Dalgaard J.Z."/>
            <person name="Baumann P."/>
            <person name="Niki H."/>
            <person name="Regev A."/>
            <person name="Nusbaum C."/>
        </authorList>
    </citation>
    <scope>NUCLEOTIDE SEQUENCE [LARGE SCALE GENOMIC DNA]</scope>
    <source>
        <strain evidence="6">OY26 / ATCC MYA-4695 / CBS 11777 / NBRC 106824 / NRRL Y48691</strain>
    </source>
</reference>
<proteinExistence type="inferred from homology"/>
<evidence type="ECO:0000256" key="2">
    <source>
        <dbReference type="ARBA" id="ARBA00018987"/>
    </source>
</evidence>
<dbReference type="STRING" id="653667.S9VWM1"/>
<dbReference type="HOGENOM" id="CLU_1180806_0_0_1"/>
<evidence type="ECO:0000313" key="5">
    <source>
        <dbReference type="EMBL" id="EPY52053.1"/>
    </source>
</evidence>
<keyword evidence="6" id="KW-1185">Reference proteome</keyword>
<evidence type="ECO:0000313" key="6">
    <source>
        <dbReference type="Proteomes" id="UP000015464"/>
    </source>
</evidence>